<accession>F0WGB2</accession>
<gene>
    <name evidence="3" type="primary">AlNc14C90G5642</name>
    <name evidence="3" type="ORF">ALNC14_064010</name>
</gene>
<evidence type="ECO:0000256" key="1">
    <source>
        <dbReference type="SAM" id="MobiDB-lite"/>
    </source>
</evidence>
<protein>
    <submittedName>
        <fullName evidence="3">Uncharacterized protein AlNc14C90G5642</fullName>
    </submittedName>
</protein>
<dbReference type="HOGENOM" id="CLU_608920_0_0_1"/>
<feature type="signal peptide" evidence="2">
    <location>
        <begin position="1"/>
        <end position="19"/>
    </location>
</feature>
<feature type="compositionally biased region" description="Polar residues" evidence="1">
    <location>
        <begin position="174"/>
        <end position="189"/>
    </location>
</feature>
<dbReference type="AlphaFoldDB" id="F0WGB2"/>
<sequence>MKANFVITCGLGMAGIVGATYEYDDEKKMQYMDLVDIQSTLVTGPIKWGLRVQLAPVYNQIISHVQRMMGDLPASMFRPPSAYMMVFPSTRESERKDLKRNLMNKRYKIIADDLSPIFAPSNTIDDASMADHFLHSNHILHDLIFNHDAASPDLCRRFQWQGVGQKSLQSNVANSIPTSRSRIAKNSSSNHHRVHLKNTKPCASDGDDDYVHELTHYTAKSKDESETFNCWPISGSAVDLLAKSKKLIRDYLDGRLDLGVFITSEGGTYTLAWLNDTPKLYIGAMHSSHSSSTDQHEQDFISEDMFKAVDIQFGYDIYPGQKVKVRLDAAVFKIPAEIYAEFISMLQKHGITYIRDDLGGGCLNWIDGVDERTLILKFKNGATISINLYTKRSDQSRAIPSSPSFNGEWLLGRFFLRGRSVVNDATKLQKRYKFLPMDLSANRLTMKHIS</sequence>
<proteinExistence type="predicted"/>
<evidence type="ECO:0000256" key="2">
    <source>
        <dbReference type="SAM" id="SignalP"/>
    </source>
</evidence>
<dbReference type="EMBL" id="FR824135">
    <property type="protein sequence ID" value="CCA20258.1"/>
    <property type="molecule type" value="Genomic_DNA"/>
</dbReference>
<organism evidence="3">
    <name type="scientific">Albugo laibachii Nc14</name>
    <dbReference type="NCBI Taxonomy" id="890382"/>
    <lineage>
        <taxon>Eukaryota</taxon>
        <taxon>Sar</taxon>
        <taxon>Stramenopiles</taxon>
        <taxon>Oomycota</taxon>
        <taxon>Peronosporomycetes</taxon>
        <taxon>Albuginales</taxon>
        <taxon>Albuginaceae</taxon>
        <taxon>Albugo</taxon>
    </lineage>
</organism>
<feature type="region of interest" description="Disordered" evidence="1">
    <location>
        <begin position="174"/>
        <end position="200"/>
    </location>
</feature>
<keyword evidence="2" id="KW-0732">Signal</keyword>
<name>F0WGB2_9STRA</name>
<reference evidence="3" key="2">
    <citation type="submission" date="2011-02" db="EMBL/GenBank/DDBJ databases">
        <authorList>
            <person name="MacLean D."/>
        </authorList>
    </citation>
    <scope>NUCLEOTIDE SEQUENCE</scope>
</reference>
<evidence type="ECO:0000313" key="3">
    <source>
        <dbReference type="EMBL" id="CCA20258.1"/>
    </source>
</evidence>
<reference evidence="3" key="1">
    <citation type="journal article" date="2011" name="PLoS Biol.">
        <title>Gene gain and loss during evolution of obligate parasitism in the white rust pathogen of Arabidopsis thaliana.</title>
        <authorList>
            <person name="Kemen E."/>
            <person name="Gardiner A."/>
            <person name="Schultz-Larsen T."/>
            <person name="Kemen A.C."/>
            <person name="Balmuth A.L."/>
            <person name="Robert-Seilaniantz A."/>
            <person name="Bailey K."/>
            <person name="Holub E."/>
            <person name="Studholme D.J."/>
            <person name="Maclean D."/>
            <person name="Jones J.D."/>
        </authorList>
    </citation>
    <scope>NUCLEOTIDE SEQUENCE</scope>
</reference>
<feature type="chain" id="PRO_5003263437" evidence="2">
    <location>
        <begin position="20"/>
        <end position="450"/>
    </location>
</feature>